<feature type="transmembrane region" description="Helical" evidence="6">
    <location>
        <begin position="417"/>
        <end position="435"/>
    </location>
</feature>
<evidence type="ECO:0000259" key="7">
    <source>
        <dbReference type="PROSITE" id="PS50156"/>
    </source>
</evidence>
<evidence type="ECO:0000256" key="6">
    <source>
        <dbReference type="SAM" id="Phobius"/>
    </source>
</evidence>
<protein>
    <submittedName>
        <fullName evidence="8">Integral membrane protein</fullName>
    </submittedName>
</protein>
<evidence type="ECO:0000256" key="3">
    <source>
        <dbReference type="ARBA" id="ARBA00022692"/>
    </source>
</evidence>
<feature type="domain" description="SSD" evidence="7">
    <location>
        <begin position="237"/>
        <end position="371"/>
    </location>
</feature>
<comment type="subcellular location">
    <subcellularLocation>
        <location evidence="1">Cell membrane</location>
        <topology evidence="1">Multi-pass membrane protein</topology>
    </subcellularLocation>
</comment>
<feature type="transmembrane region" description="Helical" evidence="6">
    <location>
        <begin position="597"/>
        <end position="615"/>
    </location>
</feature>
<feature type="transmembrane region" description="Helical" evidence="6">
    <location>
        <begin position="228"/>
        <end position="247"/>
    </location>
</feature>
<dbReference type="InterPro" id="IPR000731">
    <property type="entry name" value="SSD"/>
</dbReference>
<feature type="transmembrane region" description="Helical" evidence="6">
    <location>
        <begin position="203"/>
        <end position="221"/>
    </location>
</feature>
<dbReference type="Pfam" id="PF03176">
    <property type="entry name" value="MMPL"/>
    <property type="match status" value="2"/>
</dbReference>
<feature type="transmembrane region" description="Helical" evidence="6">
    <location>
        <begin position="349"/>
        <end position="371"/>
    </location>
</feature>
<accession>L7W022</accession>
<keyword evidence="5 6" id="KW-0472">Membrane</keyword>
<dbReference type="AlphaFoldDB" id="L7W022"/>
<dbReference type="EMBL" id="JX649882">
    <property type="protein sequence ID" value="AGC71790.1"/>
    <property type="molecule type" value="Genomic_DNA"/>
</dbReference>
<feature type="transmembrane region" description="Helical" evidence="6">
    <location>
        <begin position="680"/>
        <end position="699"/>
    </location>
</feature>
<dbReference type="PROSITE" id="PS50156">
    <property type="entry name" value="SSD"/>
    <property type="match status" value="1"/>
</dbReference>
<reference evidence="8" key="1">
    <citation type="submission" date="2012-09" db="EMBL/GenBank/DDBJ databases">
        <title>Metagenomic Characterization of a Microbial Community in Wastewater Detects High Levels of Antibiotic Resistance.</title>
        <authorList>
            <person name="Abrams M."/>
            <person name="Caldwell A."/>
            <person name="Vandaei E."/>
            <person name="Lee W."/>
            <person name="Perrott J."/>
            <person name="Khan S.Y."/>
            <person name="Ta J."/>
            <person name="Romero D."/>
            <person name="Nguyen V."/>
            <person name="Pourmand N."/>
            <person name="Ouverney C.C."/>
        </authorList>
    </citation>
    <scope>NUCLEOTIDE SEQUENCE</scope>
</reference>
<keyword evidence="2" id="KW-1003">Cell membrane</keyword>
<name>L7W022_9BACT</name>
<feature type="transmembrane region" description="Helical" evidence="6">
    <location>
        <begin position="567"/>
        <end position="585"/>
    </location>
</feature>
<feature type="transmembrane region" description="Helical" evidence="6">
    <location>
        <begin position="635"/>
        <end position="659"/>
    </location>
</feature>
<evidence type="ECO:0000256" key="2">
    <source>
        <dbReference type="ARBA" id="ARBA00022475"/>
    </source>
</evidence>
<feature type="transmembrane region" description="Helical" evidence="6">
    <location>
        <begin position="309"/>
        <end position="337"/>
    </location>
</feature>
<dbReference type="InterPro" id="IPR050545">
    <property type="entry name" value="Mycobact_MmpL"/>
</dbReference>
<dbReference type="PANTHER" id="PTHR33406">
    <property type="entry name" value="MEMBRANE PROTEIN MJ1562-RELATED"/>
    <property type="match status" value="1"/>
</dbReference>
<feature type="transmembrane region" description="Helical" evidence="6">
    <location>
        <begin position="711"/>
        <end position="737"/>
    </location>
</feature>
<evidence type="ECO:0000256" key="5">
    <source>
        <dbReference type="ARBA" id="ARBA00023136"/>
    </source>
</evidence>
<evidence type="ECO:0000256" key="1">
    <source>
        <dbReference type="ARBA" id="ARBA00004651"/>
    </source>
</evidence>
<dbReference type="Gene3D" id="1.20.1640.10">
    <property type="entry name" value="Multidrug efflux transporter AcrB transmembrane domain"/>
    <property type="match status" value="2"/>
</dbReference>
<evidence type="ECO:0000313" key="8">
    <source>
        <dbReference type="EMBL" id="AGC71790.1"/>
    </source>
</evidence>
<sequence>MFAFLGRLVTRHSLWVVAAWVAFAGIAGAAAMTGLGGTPLFSKLETGQPTIPGSDSAKVDNFIFSSSTGVATLLAVEGAELDDPDAVKSLHAKVSSYRARIATIHGVDEVQDPFQHPFGPLQPEVEMLVSEEQDAFLVRVVLSNKLGNETEDLAEARVERLLEDLGDEIVAADKAESATVTSASILMNAVNHQMEADLVRGELIALPISLLVMVIVFGGMLAAGMPIIGALASILAGLGSIWGLSFVMELDSVVINVVTLLGLGLSIDYGLLVVSRFKEELQRIIDTTSSENVLQFDGPSRRDPLVHEAVAATVACAGRTVVFSALTIAISVAGLIAMPSSLLKGLGTAGSVIVLVALLTAITLVPAVLTLTGRRFLKPPLLSRLPLVGPVVGRLGGVPPETGAFSRLATGVQKHPWIVMAGCITVLLIAAWPASNIHLRNSGVDVLPAGSAERQAFELVGERFPAFAQADVWIVPVERRLDETALTNVAEQLEAVDGIDSVDEPVELDGSPGRVMLGLRLEDGITPDSREAVSIVRDIRATEFDSPIYVGGQAAGQIDFGASLVKGLPIAAGMVIVATFILLFLMTGSVLVPIKALLTNALSIAATLGITTWVFQEGHGSGLLGFDSPGGLESYVVAIVVAFGFGLAMDYEVFLLSRIKEFYDKGMSNDEAVVRGLQGSGRIITSAALVIIVVFAGFASGELVAIKEAGFALAVAVALDATLVRMLLVPATMTVLGDLNWWAPKWMKPIADRFAIKH</sequence>
<dbReference type="SUPFAM" id="SSF82866">
    <property type="entry name" value="Multidrug efflux transporter AcrB transmembrane domain"/>
    <property type="match status" value="2"/>
</dbReference>
<proteinExistence type="predicted"/>
<feature type="transmembrane region" description="Helical" evidence="6">
    <location>
        <begin position="253"/>
        <end position="274"/>
    </location>
</feature>
<evidence type="ECO:0000256" key="4">
    <source>
        <dbReference type="ARBA" id="ARBA00022989"/>
    </source>
</evidence>
<dbReference type="GO" id="GO:0005886">
    <property type="term" value="C:plasma membrane"/>
    <property type="evidence" value="ECO:0007669"/>
    <property type="project" value="UniProtKB-SubCell"/>
</dbReference>
<keyword evidence="4 6" id="KW-1133">Transmembrane helix</keyword>
<dbReference type="PANTHER" id="PTHR33406:SF11">
    <property type="entry name" value="MEMBRANE PROTEIN SCO6666-RELATED"/>
    <property type="match status" value="1"/>
</dbReference>
<keyword evidence="3 6" id="KW-0812">Transmembrane</keyword>
<dbReference type="InterPro" id="IPR004869">
    <property type="entry name" value="MMPL_dom"/>
</dbReference>
<organism evidence="8">
    <name type="scientific">uncultured bacterium A1Q1_fos_2116</name>
    <dbReference type="NCBI Taxonomy" id="1256564"/>
    <lineage>
        <taxon>Bacteria</taxon>
        <taxon>environmental samples</taxon>
    </lineage>
</organism>